<dbReference type="EMBL" id="FQVF01000004">
    <property type="protein sequence ID" value="SHE89188.1"/>
    <property type="molecule type" value="Genomic_DNA"/>
</dbReference>
<proteinExistence type="predicted"/>
<feature type="domain" description="FAD dependent oxidoreductase" evidence="2">
    <location>
        <begin position="38"/>
        <end position="391"/>
    </location>
</feature>
<name>A0A1M4X6V6_9GAMM</name>
<dbReference type="InterPro" id="IPR036188">
    <property type="entry name" value="FAD/NAD-bd_sf"/>
</dbReference>
<dbReference type="PANTHER" id="PTHR13847">
    <property type="entry name" value="SARCOSINE DEHYDROGENASE-RELATED"/>
    <property type="match status" value="1"/>
</dbReference>
<evidence type="ECO:0000259" key="2">
    <source>
        <dbReference type="Pfam" id="PF01266"/>
    </source>
</evidence>
<evidence type="ECO:0000313" key="4">
    <source>
        <dbReference type="Proteomes" id="UP000184517"/>
    </source>
</evidence>
<dbReference type="Proteomes" id="UP000184517">
    <property type="component" value="Unassembled WGS sequence"/>
</dbReference>
<dbReference type="InterPro" id="IPR006076">
    <property type="entry name" value="FAD-dep_OxRdtase"/>
</dbReference>
<keyword evidence="1" id="KW-0560">Oxidoreductase</keyword>
<protein>
    <submittedName>
        <fullName evidence="3">Glycine/D-amino acid oxidase</fullName>
    </submittedName>
</protein>
<dbReference type="STRING" id="1122206.SAMN02745753_00987"/>
<sequence length="436" mass="48357">MLAKNISTYTNMPFWLADTSLASKIHTNARFEIPQKVDAVIVGGGFTGISAAITLARAGLKVVLLEAGHLGEGASCRNGGLLGPSFSKLGVDGLERQYGRDNVHETIRESLVAFNWLVDFIKEEGIDCDLSLCGRFRGASHPSHYAGLIEQAEELAKVVDFPAIAVSRQDQFEEVGSNAYHGGVIYPTDGTLQPAKLHRGLCQIAQQAGVLMLEHTKVRDVSKQGASYKVQYDGGVIDADQVIIATNGYTGGEFDKFKRRIIPIRSAMIATEELPESVIRSVSPKLRAHGGTERLVAYYRPSPDGKRILFGGRAFGRGDQPQLYSKYLQDFMIRTFPQLEEAKIDYAWSGYVAYTFDHVPHIGKMDDMHYAMGYCGSGVGRANYFGRKIAQQVLNQVEGKTSFDQFPFNTRPLYTGKPWFLPAIMRWHDFADRRGW</sequence>
<dbReference type="Pfam" id="PF01266">
    <property type="entry name" value="DAO"/>
    <property type="match status" value="1"/>
</dbReference>
<evidence type="ECO:0000256" key="1">
    <source>
        <dbReference type="ARBA" id="ARBA00023002"/>
    </source>
</evidence>
<dbReference type="GO" id="GO:0005737">
    <property type="term" value="C:cytoplasm"/>
    <property type="evidence" value="ECO:0007669"/>
    <property type="project" value="TreeGrafter"/>
</dbReference>
<dbReference type="AlphaFoldDB" id="A0A1M4X6V6"/>
<dbReference type="Gene3D" id="3.50.50.60">
    <property type="entry name" value="FAD/NAD(P)-binding domain"/>
    <property type="match status" value="1"/>
</dbReference>
<accession>A0A1M4X6V6</accession>
<organism evidence="3 4">
    <name type="scientific">Marinomonas polaris DSM 16579</name>
    <dbReference type="NCBI Taxonomy" id="1122206"/>
    <lineage>
        <taxon>Bacteria</taxon>
        <taxon>Pseudomonadati</taxon>
        <taxon>Pseudomonadota</taxon>
        <taxon>Gammaproteobacteria</taxon>
        <taxon>Oceanospirillales</taxon>
        <taxon>Oceanospirillaceae</taxon>
        <taxon>Marinomonas</taxon>
    </lineage>
</organism>
<dbReference type="GO" id="GO:0016491">
    <property type="term" value="F:oxidoreductase activity"/>
    <property type="evidence" value="ECO:0007669"/>
    <property type="project" value="UniProtKB-KW"/>
</dbReference>
<dbReference type="OrthoDB" id="311718at2"/>
<dbReference type="PANTHER" id="PTHR13847:SF281">
    <property type="entry name" value="FAD DEPENDENT OXIDOREDUCTASE DOMAIN-CONTAINING PROTEIN"/>
    <property type="match status" value="1"/>
</dbReference>
<gene>
    <name evidence="3" type="ORF">SAMN02745753_00987</name>
</gene>
<dbReference type="Gene3D" id="3.30.9.10">
    <property type="entry name" value="D-Amino Acid Oxidase, subunit A, domain 2"/>
    <property type="match status" value="1"/>
</dbReference>
<evidence type="ECO:0000313" key="3">
    <source>
        <dbReference type="EMBL" id="SHE89188.1"/>
    </source>
</evidence>
<dbReference type="SUPFAM" id="SSF51905">
    <property type="entry name" value="FAD/NAD(P)-binding domain"/>
    <property type="match status" value="1"/>
</dbReference>
<dbReference type="RefSeq" id="WP_072838613.1">
    <property type="nucleotide sequence ID" value="NZ_FQVF01000004.1"/>
</dbReference>
<keyword evidence="4" id="KW-1185">Reference proteome</keyword>
<reference evidence="4" key="1">
    <citation type="submission" date="2016-11" db="EMBL/GenBank/DDBJ databases">
        <authorList>
            <person name="Varghese N."/>
            <person name="Submissions S."/>
        </authorList>
    </citation>
    <scope>NUCLEOTIDE SEQUENCE [LARGE SCALE GENOMIC DNA]</scope>
    <source>
        <strain evidence="4">DSM 16579</strain>
    </source>
</reference>
<dbReference type="PRINTS" id="PR00420">
    <property type="entry name" value="RNGMNOXGNASE"/>
</dbReference>